<evidence type="ECO:0000313" key="4">
    <source>
        <dbReference type="Proteomes" id="UP000297535"/>
    </source>
</evidence>
<dbReference type="GO" id="GO:0006310">
    <property type="term" value="P:DNA recombination"/>
    <property type="evidence" value="ECO:0007669"/>
    <property type="project" value="UniProtKB-KW"/>
</dbReference>
<keyword evidence="4" id="KW-1185">Reference proteome</keyword>
<evidence type="ECO:0000256" key="1">
    <source>
        <dbReference type="ARBA" id="ARBA00023172"/>
    </source>
</evidence>
<dbReference type="Gene3D" id="1.10.443.10">
    <property type="entry name" value="Intergrase catalytic core"/>
    <property type="match status" value="1"/>
</dbReference>
<evidence type="ECO:0000259" key="2">
    <source>
        <dbReference type="PROSITE" id="PS51898"/>
    </source>
</evidence>
<organism evidence="3 4">
    <name type="scientific">Methylobacterium nonmethylotrophicum</name>
    <dbReference type="NCBI Taxonomy" id="1141884"/>
    <lineage>
        <taxon>Bacteria</taxon>
        <taxon>Pseudomonadati</taxon>
        <taxon>Pseudomonadota</taxon>
        <taxon>Alphaproteobacteria</taxon>
        <taxon>Hyphomicrobiales</taxon>
        <taxon>Methylobacteriaceae</taxon>
        <taxon>Methylobacterium</taxon>
    </lineage>
</organism>
<dbReference type="InterPro" id="IPR002104">
    <property type="entry name" value="Integrase_catalytic"/>
</dbReference>
<comment type="caution">
    <text evidence="3">The sequence shown here is derived from an EMBL/GenBank/DDBJ whole genome shotgun (WGS) entry which is preliminary data.</text>
</comment>
<gene>
    <name evidence="3" type="ORF">EU555_34695</name>
</gene>
<feature type="domain" description="Tyr recombinase" evidence="2">
    <location>
        <begin position="1"/>
        <end position="75"/>
    </location>
</feature>
<dbReference type="RefSeq" id="WP_135419856.1">
    <property type="nucleotide sequence ID" value="NZ_SRLB01000061.1"/>
</dbReference>
<dbReference type="Pfam" id="PF00589">
    <property type="entry name" value="Phage_integrase"/>
    <property type="match status" value="1"/>
</dbReference>
<dbReference type="GO" id="GO:0003677">
    <property type="term" value="F:DNA binding"/>
    <property type="evidence" value="ECO:0007669"/>
    <property type="project" value="InterPro"/>
</dbReference>
<dbReference type="EMBL" id="SRLB01000061">
    <property type="protein sequence ID" value="TGD92496.1"/>
    <property type="molecule type" value="Genomic_DNA"/>
</dbReference>
<dbReference type="AlphaFoldDB" id="A0A4Z0ND87"/>
<name>A0A4Z0ND87_9HYPH</name>
<accession>A0A4Z0ND87</accession>
<dbReference type="OrthoDB" id="5513193at2"/>
<keyword evidence="1" id="KW-0233">DNA recombination</keyword>
<dbReference type="GO" id="GO:0015074">
    <property type="term" value="P:DNA integration"/>
    <property type="evidence" value="ECO:0007669"/>
    <property type="project" value="InterPro"/>
</dbReference>
<sequence>MSTDAVSEIVQRRAAAAGLDPAPFSGHSMRAGFATAAAMAGVEERVIMRQTRHRSATTVRRYIRDGELFARNLAAEVGL</sequence>
<dbReference type="PROSITE" id="PS51898">
    <property type="entry name" value="TYR_RECOMBINASE"/>
    <property type="match status" value="1"/>
</dbReference>
<dbReference type="InterPro" id="IPR013762">
    <property type="entry name" value="Integrase-like_cat_sf"/>
</dbReference>
<dbReference type="InterPro" id="IPR011010">
    <property type="entry name" value="DNA_brk_join_enz"/>
</dbReference>
<dbReference type="SUPFAM" id="SSF56349">
    <property type="entry name" value="DNA breaking-rejoining enzymes"/>
    <property type="match status" value="1"/>
</dbReference>
<reference evidence="3 4" key="1">
    <citation type="submission" date="2019-04" db="EMBL/GenBank/DDBJ databases">
        <authorList>
            <person name="Feng G."/>
            <person name="Zhu H."/>
        </authorList>
    </citation>
    <scope>NUCLEOTIDE SEQUENCE [LARGE SCALE GENOMIC DNA]</scope>
    <source>
        <strain evidence="3 4">6HR-1</strain>
    </source>
</reference>
<proteinExistence type="predicted"/>
<dbReference type="Proteomes" id="UP000297535">
    <property type="component" value="Unassembled WGS sequence"/>
</dbReference>
<evidence type="ECO:0000313" key="3">
    <source>
        <dbReference type="EMBL" id="TGD92496.1"/>
    </source>
</evidence>
<protein>
    <recommendedName>
        <fullName evidence="2">Tyr recombinase domain-containing protein</fullName>
    </recommendedName>
</protein>